<organism evidence="2 3">
    <name type="scientific">Cryptomeria japonica</name>
    <name type="common">Japanese cedar</name>
    <name type="synonym">Cupressus japonica</name>
    <dbReference type="NCBI Taxonomy" id="3369"/>
    <lineage>
        <taxon>Eukaryota</taxon>
        <taxon>Viridiplantae</taxon>
        <taxon>Streptophyta</taxon>
        <taxon>Embryophyta</taxon>
        <taxon>Tracheophyta</taxon>
        <taxon>Spermatophyta</taxon>
        <taxon>Pinopsida</taxon>
        <taxon>Pinidae</taxon>
        <taxon>Conifers II</taxon>
        <taxon>Cupressales</taxon>
        <taxon>Cupressaceae</taxon>
        <taxon>Cryptomeria</taxon>
    </lineage>
</organism>
<keyword evidence="3" id="KW-1185">Reference proteome</keyword>
<dbReference type="EMBL" id="BSEH01000190">
    <property type="protein sequence ID" value="GLJ57812.1"/>
    <property type="molecule type" value="Genomic_DNA"/>
</dbReference>
<reference evidence="2" key="1">
    <citation type="submission" date="2022-12" db="EMBL/GenBank/DDBJ databases">
        <title>Chromosome-Level Genome Assembly of Japanese Cedar (Cryptomeriajaponica D. Don).</title>
        <authorList>
            <person name="Fujino T."/>
            <person name="Yamaguchi K."/>
            <person name="Yokoyama T."/>
            <person name="Hamanaka T."/>
            <person name="Harazono Y."/>
            <person name="Kamada H."/>
            <person name="Kobayashi W."/>
            <person name="Ujino-Ihara T."/>
            <person name="Uchiyama K."/>
            <person name="Matsumoto A."/>
            <person name="Izuno A."/>
            <person name="Tsumura Y."/>
            <person name="Toyoda A."/>
            <person name="Shigenobu S."/>
            <person name="Moriguchi Y."/>
            <person name="Ueno S."/>
            <person name="Kasahara M."/>
        </authorList>
    </citation>
    <scope>NUCLEOTIDE SEQUENCE</scope>
</reference>
<proteinExistence type="predicted"/>
<protein>
    <submittedName>
        <fullName evidence="2">Uncharacterized protein</fullName>
    </submittedName>
</protein>
<accession>A0AAD3NRZ5</accession>
<dbReference type="AlphaFoldDB" id="A0AAD3NRZ5"/>
<evidence type="ECO:0000256" key="1">
    <source>
        <dbReference type="SAM" id="MobiDB-lite"/>
    </source>
</evidence>
<feature type="region of interest" description="Disordered" evidence="1">
    <location>
        <begin position="21"/>
        <end position="82"/>
    </location>
</feature>
<gene>
    <name evidence="2" type="ORF">SUGI_1373870</name>
</gene>
<evidence type="ECO:0000313" key="3">
    <source>
        <dbReference type="Proteomes" id="UP001234787"/>
    </source>
</evidence>
<evidence type="ECO:0000313" key="2">
    <source>
        <dbReference type="EMBL" id="GLJ57812.1"/>
    </source>
</evidence>
<comment type="caution">
    <text evidence="2">The sequence shown here is derived from an EMBL/GenBank/DDBJ whole genome shotgun (WGS) entry which is preliminary data.</text>
</comment>
<dbReference type="Proteomes" id="UP001234787">
    <property type="component" value="Unassembled WGS sequence"/>
</dbReference>
<name>A0AAD3NRZ5_CRYJA</name>
<sequence>MIGLRLSHIIGWLPRRFNYERSGGHDLATNRPGLVDRNAGNAGEGLDPIEPDRDSGSSSGSLAFDLSPPSLTRGAVRLRHNK</sequence>